<keyword evidence="4" id="KW-1185">Reference proteome</keyword>
<dbReference type="InterPro" id="IPR001763">
    <property type="entry name" value="Rhodanese-like_dom"/>
</dbReference>
<dbReference type="SUPFAM" id="SSF52821">
    <property type="entry name" value="Rhodanese/Cell cycle control phosphatase"/>
    <property type="match status" value="1"/>
</dbReference>
<organism evidence="3 4">
    <name type="scientific">Rhodothermus profundi</name>
    <dbReference type="NCBI Taxonomy" id="633813"/>
    <lineage>
        <taxon>Bacteria</taxon>
        <taxon>Pseudomonadati</taxon>
        <taxon>Rhodothermota</taxon>
        <taxon>Rhodothermia</taxon>
        <taxon>Rhodothermales</taxon>
        <taxon>Rhodothermaceae</taxon>
        <taxon>Rhodothermus</taxon>
    </lineage>
</organism>
<dbReference type="RefSeq" id="WP_072714769.1">
    <property type="nucleotide sequence ID" value="NZ_FRAU01000002.1"/>
</dbReference>
<feature type="chain" id="PRO_5012500374" evidence="1">
    <location>
        <begin position="23"/>
        <end position="140"/>
    </location>
</feature>
<dbReference type="STRING" id="633813.SAMN04488087_0910"/>
<feature type="domain" description="Rhodanese" evidence="2">
    <location>
        <begin position="50"/>
        <end position="140"/>
    </location>
</feature>
<evidence type="ECO:0000313" key="4">
    <source>
        <dbReference type="Proteomes" id="UP000185812"/>
    </source>
</evidence>
<dbReference type="AlphaFoldDB" id="A0A1M6RMY8"/>
<keyword evidence="1" id="KW-0732">Signal</keyword>
<reference evidence="4" key="1">
    <citation type="submission" date="2016-11" db="EMBL/GenBank/DDBJ databases">
        <authorList>
            <person name="Varghese N."/>
            <person name="Submissions S."/>
        </authorList>
    </citation>
    <scope>NUCLEOTIDE SEQUENCE [LARGE SCALE GENOMIC DNA]</scope>
    <source>
        <strain evidence="4">DSM 22212</strain>
    </source>
</reference>
<dbReference type="PANTHER" id="PTHR43031:SF18">
    <property type="entry name" value="RHODANESE-RELATED SULFURTRANSFERASES"/>
    <property type="match status" value="1"/>
</dbReference>
<dbReference type="PROSITE" id="PS51257">
    <property type="entry name" value="PROKAR_LIPOPROTEIN"/>
    <property type="match status" value="1"/>
</dbReference>
<feature type="signal peptide" evidence="1">
    <location>
        <begin position="1"/>
        <end position="22"/>
    </location>
</feature>
<dbReference type="PROSITE" id="PS50206">
    <property type="entry name" value="RHODANESE_3"/>
    <property type="match status" value="1"/>
</dbReference>
<evidence type="ECO:0000256" key="1">
    <source>
        <dbReference type="SAM" id="SignalP"/>
    </source>
</evidence>
<name>A0A1M6RMY8_9BACT</name>
<sequence length="140" mass="15447">MRLLLLLLLLLPGLQACTPQRASTQSAPATEQANPAVIVRLSAEEFLARYTPEAVILDVRTPEEFAQGHLKGARNVNVLAADFRERIQALNLDPNAPVYLYCRSGRRSQRAAEILRDMGFRKLYNIGGFNDLARAGAAVE</sequence>
<dbReference type="InterPro" id="IPR050229">
    <property type="entry name" value="GlpE_sulfurtransferase"/>
</dbReference>
<dbReference type="CDD" id="cd00158">
    <property type="entry name" value="RHOD"/>
    <property type="match status" value="1"/>
</dbReference>
<dbReference type="Gene3D" id="3.40.250.10">
    <property type="entry name" value="Rhodanese-like domain"/>
    <property type="match status" value="1"/>
</dbReference>
<accession>A0A1M6RMY8</accession>
<keyword evidence="3" id="KW-0808">Transferase</keyword>
<proteinExistence type="predicted"/>
<dbReference type="OrthoDB" id="9808735at2"/>
<dbReference type="Proteomes" id="UP000185812">
    <property type="component" value="Unassembled WGS sequence"/>
</dbReference>
<dbReference type="SMART" id="SM00450">
    <property type="entry name" value="RHOD"/>
    <property type="match status" value="1"/>
</dbReference>
<gene>
    <name evidence="3" type="ORF">SAMN04488087_0910</name>
</gene>
<dbReference type="InterPro" id="IPR036873">
    <property type="entry name" value="Rhodanese-like_dom_sf"/>
</dbReference>
<evidence type="ECO:0000313" key="3">
    <source>
        <dbReference type="EMBL" id="SHK33881.1"/>
    </source>
</evidence>
<dbReference type="PANTHER" id="PTHR43031">
    <property type="entry name" value="FAD-DEPENDENT OXIDOREDUCTASE"/>
    <property type="match status" value="1"/>
</dbReference>
<protein>
    <submittedName>
        <fullName evidence="3">Rhodanese-related sulfurtransferase</fullName>
    </submittedName>
</protein>
<dbReference type="GO" id="GO:0016740">
    <property type="term" value="F:transferase activity"/>
    <property type="evidence" value="ECO:0007669"/>
    <property type="project" value="UniProtKB-KW"/>
</dbReference>
<dbReference type="Pfam" id="PF00581">
    <property type="entry name" value="Rhodanese"/>
    <property type="match status" value="1"/>
</dbReference>
<dbReference type="EMBL" id="FRAU01000002">
    <property type="protein sequence ID" value="SHK33881.1"/>
    <property type="molecule type" value="Genomic_DNA"/>
</dbReference>
<evidence type="ECO:0000259" key="2">
    <source>
        <dbReference type="PROSITE" id="PS50206"/>
    </source>
</evidence>